<evidence type="ECO:0000313" key="1">
    <source>
        <dbReference type="EMBL" id="OUR78192.1"/>
    </source>
</evidence>
<comment type="caution">
    <text evidence="1">The sequence shown here is derived from an EMBL/GenBank/DDBJ whole genome shotgun (WGS) entry which is preliminary data.</text>
</comment>
<dbReference type="EMBL" id="MAAF01000083">
    <property type="protein sequence ID" value="OUR78192.1"/>
    <property type="molecule type" value="Genomic_DNA"/>
</dbReference>
<gene>
    <name evidence="1" type="ORF">A9Q75_14120</name>
</gene>
<dbReference type="Proteomes" id="UP000243053">
    <property type="component" value="Unassembled WGS sequence"/>
</dbReference>
<sequence>MKIDNVELHQFIKGKGITHFYHANSVPTAITYLNARGLLSRGYVTNKGLFQTAQKSDREDKEFDVWFDVFIDTADLHGLFPRQNLYGPVVFKFNIDFLLDSDLDIWITKNNPMYWSYNMNSKDKYFCDVSELAQLWDEIERQKIMFTIRKPNEAILFESLEEIIVDDPEMDIQDNITLHSESNRALLKATEDAPKLVKKINIRRCGYCFCKENYSRMSEKDLAKLFLPKEHEYFS</sequence>
<proteinExistence type="predicted"/>
<accession>A0A1Y5E5Z9</accession>
<evidence type="ECO:0000313" key="2">
    <source>
        <dbReference type="Proteomes" id="UP000243053"/>
    </source>
</evidence>
<protein>
    <submittedName>
        <fullName evidence="1">Uncharacterized protein</fullName>
    </submittedName>
</protein>
<organism evidence="1 2">
    <name type="scientific">Colwellia psychrerythraea</name>
    <name type="common">Vibrio psychroerythus</name>
    <dbReference type="NCBI Taxonomy" id="28229"/>
    <lineage>
        <taxon>Bacteria</taxon>
        <taxon>Pseudomonadati</taxon>
        <taxon>Pseudomonadota</taxon>
        <taxon>Gammaproteobacteria</taxon>
        <taxon>Alteromonadales</taxon>
        <taxon>Colwelliaceae</taxon>
        <taxon>Colwellia</taxon>
    </lineage>
</organism>
<dbReference type="AlphaFoldDB" id="A0A1Y5E5Z9"/>
<name>A0A1Y5E5Z9_COLPS</name>
<reference evidence="2" key="1">
    <citation type="journal article" date="2017" name="Proc. Natl. Acad. Sci. U.S.A.">
        <title>Simulation of Deepwater Horizon oil plume reveals substrate specialization within a complex community of hydrocarbon degraders.</title>
        <authorList>
            <person name="Hu P."/>
            <person name="Dubinsky E.A."/>
            <person name="Probst A.J."/>
            <person name="Wang J."/>
            <person name="Sieber C.M.K."/>
            <person name="Tom L.M."/>
            <person name="Gardinali P."/>
            <person name="Banfield J.F."/>
            <person name="Atlas R.M."/>
            <person name="Andersen G.L."/>
        </authorList>
    </citation>
    <scope>NUCLEOTIDE SEQUENCE [LARGE SCALE GENOMIC DNA]</scope>
</reference>